<dbReference type="Proteomes" id="UP000663881">
    <property type="component" value="Unassembled WGS sequence"/>
</dbReference>
<proteinExistence type="predicted"/>
<dbReference type="Proteomes" id="UP000663868">
    <property type="component" value="Unassembled WGS sequence"/>
</dbReference>
<name>A0A819DFF8_9BILA</name>
<protein>
    <recommendedName>
        <fullName evidence="2">Apple domain-containing protein</fullName>
    </recommendedName>
</protein>
<evidence type="ECO:0000313" key="5">
    <source>
        <dbReference type="Proteomes" id="UP000663868"/>
    </source>
</evidence>
<feature type="region of interest" description="Disordered" evidence="1">
    <location>
        <begin position="132"/>
        <end position="198"/>
    </location>
</feature>
<sequence length="284" mass="33264">MCDSIIVGTINNSIMIGTVNKSLLNVTKDECICEMMKINVFLLSGLNYFSTNRSCELFYSNNNSIVIEYNVNSDFMFINQSAISITNNVYFENDNRSYHQRQHLPLHRLCHYHQQLPRQLHHHHQLQEPLPQLRHHHQQPPPPHHHHQQPPPPHHHHQQPPPPHHHRQLQGLLLQLRHQQPHDQQQQQPHHHHQHQLQQPLVNNPWICSNMTVLQQKDMPGNDMSNQQSVNYTQCCILCLSMSGCRGFVWGWPNNTDSFQQSHCWLKSTLVAPISATQFTCAHF</sequence>
<dbReference type="EMBL" id="CAJOAY010001287">
    <property type="protein sequence ID" value="CAF3822498.1"/>
    <property type="molecule type" value="Genomic_DNA"/>
</dbReference>
<evidence type="ECO:0000313" key="3">
    <source>
        <dbReference type="EMBL" id="CAF3822498.1"/>
    </source>
</evidence>
<gene>
    <name evidence="4" type="ORF">KXQ929_LOCUS19256</name>
    <name evidence="3" type="ORF">OKA104_LOCUS19769</name>
</gene>
<dbReference type="AlphaFoldDB" id="A0A819DFF8"/>
<accession>A0A819DFF8</accession>
<organism evidence="4 5">
    <name type="scientific">Adineta steineri</name>
    <dbReference type="NCBI Taxonomy" id="433720"/>
    <lineage>
        <taxon>Eukaryota</taxon>
        <taxon>Metazoa</taxon>
        <taxon>Spiralia</taxon>
        <taxon>Gnathifera</taxon>
        <taxon>Rotifera</taxon>
        <taxon>Eurotatoria</taxon>
        <taxon>Bdelloidea</taxon>
        <taxon>Adinetida</taxon>
        <taxon>Adinetidae</taxon>
        <taxon>Adineta</taxon>
    </lineage>
</organism>
<dbReference type="InterPro" id="IPR003609">
    <property type="entry name" value="Pan_app"/>
</dbReference>
<feature type="domain" description="Apple" evidence="2">
    <location>
        <begin position="218"/>
        <end position="267"/>
    </location>
</feature>
<feature type="compositionally biased region" description="Low complexity" evidence="1">
    <location>
        <begin position="169"/>
        <end position="188"/>
    </location>
</feature>
<evidence type="ECO:0000313" key="4">
    <source>
        <dbReference type="EMBL" id="CAF3837437.1"/>
    </source>
</evidence>
<evidence type="ECO:0000256" key="1">
    <source>
        <dbReference type="SAM" id="MobiDB-lite"/>
    </source>
</evidence>
<dbReference type="Pfam" id="PF14295">
    <property type="entry name" value="PAN_4"/>
    <property type="match status" value="1"/>
</dbReference>
<comment type="caution">
    <text evidence="4">The sequence shown here is derived from an EMBL/GenBank/DDBJ whole genome shotgun (WGS) entry which is preliminary data.</text>
</comment>
<evidence type="ECO:0000259" key="2">
    <source>
        <dbReference type="Pfam" id="PF14295"/>
    </source>
</evidence>
<feature type="compositionally biased region" description="Basic residues" evidence="1">
    <location>
        <begin position="133"/>
        <end position="168"/>
    </location>
</feature>
<reference evidence="4" key="1">
    <citation type="submission" date="2021-02" db="EMBL/GenBank/DDBJ databases">
        <authorList>
            <person name="Nowell W R."/>
        </authorList>
    </citation>
    <scope>NUCLEOTIDE SEQUENCE</scope>
</reference>
<dbReference type="EMBL" id="CAJOBB010001297">
    <property type="protein sequence ID" value="CAF3837437.1"/>
    <property type="molecule type" value="Genomic_DNA"/>
</dbReference>
<dbReference type="Gene3D" id="3.50.4.10">
    <property type="entry name" value="Hepatocyte Growth Factor"/>
    <property type="match status" value="1"/>
</dbReference>